<dbReference type="VEuPathDB" id="FungiDB:AMAG_11038"/>
<dbReference type="GO" id="GO:0005975">
    <property type="term" value="P:carbohydrate metabolic process"/>
    <property type="evidence" value="ECO:0007669"/>
    <property type="project" value="InterPro"/>
</dbReference>
<dbReference type="SUPFAM" id="SSF55545">
    <property type="entry name" value="beta-N-acetylhexosaminidase-like domain"/>
    <property type="match status" value="1"/>
</dbReference>
<feature type="domain" description="Glycoside hydrolase family 20 catalytic" evidence="10">
    <location>
        <begin position="326"/>
        <end position="673"/>
    </location>
</feature>
<dbReference type="AlphaFoldDB" id="A0A0L0SSC3"/>
<dbReference type="Gene3D" id="3.20.20.80">
    <property type="entry name" value="Glycosidases"/>
    <property type="match status" value="1"/>
</dbReference>
<dbReference type="SUPFAM" id="SSF51445">
    <property type="entry name" value="(Trans)glycosidases"/>
    <property type="match status" value="1"/>
</dbReference>
<reference evidence="13" key="2">
    <citation type="submission" date="2009-11" db="EMBL/GenBank/DDBJ databases">
        <title>The Genome Sequence of Allomyces macrogynus strain ATCC 38327.</title>
        <authorList>
            <consortium name="The Broad Institute Genome Sequencing Platform"/>
            <person name="Russ C."/>
            <person name="Cuomo C."/>
            <person name="Shea T."/>
            <person name="Young S.K."/>
            <person name="Zeng Q."/>
            <person name="Koehrsen M."/>
            <person name="Haas B."/>
            <person name="Borodovsky M."/>
            <person name="Guigo R."/>
            <person name="Alvarado L."/>
            <person name="Berlin A."/>
            <person name="Borenstein D."/>
            <person name="Chen Z."/>
            <person name="Engels R."/>
            <person name="Freedman E."/>
            <person name="Gellesch M."/>
            <person name="Goldberg J."/>
            <person name="Griggs A."/>
            <person name="Gujja S."/>
            <person name="Heiman D."/>
            <person name="Hepburn T."/>
            <person name="Howarth C."/>
            <person name="Jen D."/>
            <person name="Larson L."/>
            <person name="Lewis B."/>
            <person name="Mehta T."/>
            <person name="Park D."/>
            <person name="Pearson M."/>
            <person name="Roberts A."/>
            <person name="Saif S."/>
            <person name="Shenoy N."/>
            <person name="Sisk P."/>
            <person name="Stolte C."/>
            <person name="Sykes S."/>
            <person name="Walk T."/>
            <person name="White J."/>
            <person name="Yandava C."/>
            <person name="Burger G."/>
            <person name="Gray M.W."/>
            <person name="Holland P.W.H."/>
            <person name="King N."/>
            <person name="Lang F.B.F."/>
            <person name="Roger A.J."/>
            <person name="Ruiz-Trillo I."/>
            <person name="Lander E."/>
            <person name="Nusbaum C."/>
        </authorList>
    </citation>
    <scope>NUCLEOTIDE SEQUENCE [LARGE SCALE GENOMIC DNA]</scope>
    <source>
        <strain evidence="13">ATCC 38327</strain>
    </source>
</reference>
<dbReference type="GO" id="GO:0030203">
    <property type="term" value="P:glycosaminoglycan metabolic process"/>
    <property type="evidence" value="ECO:0007669"/>
    <property type="project" value="TreeGrafter"/>
</dbReference>
<dbReference type="EMBL" id="GG745347">
    <property type="protein sequence ID" value="KNE65407.1"/>
    <property type="molecule type" value="Genomic_DNA"/>
</dbReference>
<dbReference type="Pfam" id="PF00728">
    <property type="entry name" value="Glyco_hydro_20"/>
    <property type="match status" value="1"/>
</dbReference>
<keyword evidence="7" id="KW-0326">Glycosidase</keyword>
<evidence type="ECO:0000256" key="3">
    <source>
        <dbReference type="ARBA" id="ARBA00012663"/>
    </source>
</evidence>
<evidence type="ECO:0000256" key="9">
    <source>
        <dbReference type="SAM" id="MobiDB-lite"/>
    </source>
</evidence>
<name>A0A0L0SSC3_ALLM3</name>
<keyword evidence="4" id="KW-0732">Signal</keyword>
<comment type="similarity">
    <text evidence="2">Belongs to the glycosyl hydrolase 20 family.</text>
</comment>
<evidence type="ECO:0000259" key="10">
    <source>
        <dbReference type="Pfam" id="PF00728"/>
    </source>
</evidence>
<dbReference type="EC" id="3.2.1.52" evidence="3"/>
<feature type="region of interest" description="Disordered" evidence="9">
    <location>
        <begin position="119"/>
        <end position="141"/>
    </location>
</feature>
<dbReference type="Gene3D" id="3.30.379.10">
    <property type="entry name" value="Chitobiase/beta-hexosaminidase domain 2-like"/>
    <property type="match status" value="1"/>
</dbReference>
<gene>
    <name evidence="12" type="ORF">AMAG_11038</name>
</gene>
<dbReference type="GO" id="GO:0016020">
    <property type="term" value="C:membrane"/>
    <property type="evidence" value="ECO:0007669"/>
    <property type="project" value="TreeGrafter"/>
</dbReference>
<keyword evidence="13" id="KW-1185">Reference proteome</keyword>
<accession>A0A0L0SSC3</accession>
<dbReference type="FunFam" id="3.20.20.80:FF:000063">
    <property type="entry name" value="Beta-hexosaminidase"/>
    <property type="match status" value="1"/>
</dbReference>
<evidence type="ECO:0000256" key="7">
    <source>
        <dbReference type="ARBA" id="ARBA00023295"/>
    </source>
</evidence>
<keyword evidence="6" id="KW-0325">Glycoprotein</keyword>
<feature type="domain" description="Beta-hexosaminidase eukaryotic type N-terminal" evidence="11">
    <location>
        <begin position="145"/>
        <end position="277"/>
    </location>
</feature>
<evidence type="ECO:0000256" key="6">
    <source>
        <dbReference type="ARBA" id="ARBA00023180"/>
    </source>
</evidence>
<organism evidence="12 13">
    <name type="scientific">Allomyces macrogynus (strain ATCC 38327)</name>
    <name type="common">Allomyces javanicus var. macrogynus</name>
    <dbReference type="NCBI Taxonomy" id="578462"/>
    <lineage>
        <taxon>Eukaryota</taxon>
        <taxon>Fungi</taxon>
        <taxon>Fungi incertae sedis</taxon>
        <taxon>Blastocladiomycota</taxon>
        <taxon>Blastocladiomycetes</taxon>
        <taxon>Blastocladiales</taxon>
        <taxon>Blastocladiaceae</taxon>
        <taxon>Allomyces</taxon>
    </lineage>
</organism>
<dbReference type="Proteomes" id="UP000054350">
    <property type="component" value="Unassembled WGS sequence"/>
</dbReference>
<evidence type="ECO:0000313" key="13">
    <source>
        <dbReference type="Proteomes" id="UP000054350"/>
    </source>
</evidence>
<dbReference type="STRING" id="578462.A0A0L0SSC3"/>
<dbReference type="PRINTS" id="PR00738">
    <property type="entry name" value="GLHYDRLASE20"/>
</dbReference>
<evidence type="ECO:0000256" key="8">
    <source>
        <dbReference type="PIRSR" id="PIRSR625705-1"/>
    </source>
</evidence>
<evidence type="ECO:0000256" key="2">
    <source>
        <dbReference type="ARBA" id="ARBA00006285"/>
    </source>
</evidence>
<dbReference type="InterPro" id="IPR017853">
    <property type="entry name" value="GH"/>
</dbReference>
<dbReference type="PANTHER" id="PTHR22600">
    <property type="entry name" value="BETA-HEXOSAMINIDASE"/>
    <property type="match status" value="1"/>
</dbReference>
<protein>
    <recommendedName>
        <fullName evidence="3">beta-N-acetylhexosaminidase</fullName>
        <ecNumber evidence="3">3.2.1.52</ecNumber>
    </recommendedName>
</protein>
<dbReference type="Pfam" id="PF14845">
    <property type="entry name" value="Glycohydro_20b2"/>
    <property type="match status" value="1"/>
</dbReference>
<evidence type="ECO:0000256" key="4">
    <source>
        <dbReference type="ARBA" id="ARBA00022729"/>
    </source>
</evidence>
<dbReference type="InterPro" id="IPR025705">
    <property type="entry name" value="Beta_hexosaminidase_sua/sub"/>
</dbReference>
<proteinExistence type="inferred from homology"/>
<keyword evidence="5" id="KW-0378">Hydrolase</keyword>
<evidence type="ECO:0000313" key="12">
    <source>
        <dbReference type="EMBL" id="KNE65407.1"/>
    </source>
</evidence>
<dbReference type="InterPro" id="IPR029019">
    <property type="entry name" value="HEX_eukaryotic_N"/>
</dbReference>
<feature type="active site" description="Proton donor" evidence="8">
    <location>
        <position position="485"/>
    </location>
</feature>
<reference evidence="12 13" key="1">
    <citation type="submission" date="2009-11" db="EMBL/GenBank/DDBJ databases">
        <title>Annotation of Allomyces macrogynus ATCC 38327.</title>
        <authorList>
            <consortium name="The Broad Institute Genome Sequencing Platform"/>
            <person name="Russ C."/>
            <person name="Cuomo C."/>
            <person name="Burger G."/>
            <person name="Gray M.W."/>
            <person name="Holland P.W.H."/>
            <person name="King N."/>
            <person name="Lang F.B.F."/>
            <person name="Roger A.J."/>
            <person name="Ruiz-Trillo I."/>
            <person name="Young S.K."/>
            <person name="Zeng Q."/>
            <person name="Gargeya S."/>
            <person name="Fitzgerald M."/>
            <person name="Haas B."/>
            <person name="Abouelleil A."/>
            <person name="Alvarado L."/>
            <person name="Arachchi H.M."/>
            <person name="Berlin A."/>
            <person name="Chapman S.B."/>
            <person name="Gearin G."/>
            <person name="Goldberg J."/>
            <person name="Griggs A."/>
            <person name="Gujja S."/>
            <person name="Hansen M."/>
            <person name="Heiman D."/>
            <person name="Howarth C."/>
            <person name="Larimer J."/>
            <person name="Lui A."/>
            <person name="MacDonald P.J.P."/>
            <person name="McCowen C."/>
            <person name="Montmayeur A."/>
            <person name="Murphy C."/>
            <person name="Neiman D."/>
            <person name="Pearson M."/>
            <person name="Priest M."/>
            <person name="Roberts A."/>
            <person name="Saif S."/>
            <person name="Shea T."/>
            <person name="Sisk P."/>
            <person name="Stolte C."/>
            <person name="Sykes S."/>
            <person name="Wortman J."/>
            <person name="Nusbaum C."/>
            <person name="Birren B."/>
        </authorList>
    </citation>
    <scope>NUCLEOTIDE SEQUENCE [LARGE SCALE GENOMIC DNA]</scope>
    <source>
        <strain evidence="12 13">ATCC 38327</strain>
    </source>
</reference>
<dbReference type="OrthoDB" id="428480at2759"/>
<dbReference type="OMA" id="DWRTHEN"/>
<comment type="catalytic activity">
    <reaction evidence="1">
        <text>Hydrolysis of terminal non-reducing N-acetyl-D-hexosamine residues in N-acetyl-beta-D-hexosaminides.</text>
        <dbReference type="EC" id="3.2.1.52"/>
    </reaction>
</comment>
<dbReference type="InterPro" id="IPR015883">
    <property type="entry name" value="Glyco_hydro_20_cat"/>
</dbReference>
<evidence type="ECO:0000256" key="5">
    <source>
        <dbReference type="ARBA" id="ARBA00022801"/>
    </source>
</evidence>
<dbReference type="PANTHER" id="PTHR22600:SF26">
    <property type="entry name" value="BETA-N-ACETYLHEXOSAMINIDASE"/>
    <property type="match status" value="1"/>
</dbReference>
<sequence length="728" mass="79434">MLYFSRGKGPLATLTTLAALQRRIALHAADQHDNKTLLHNNSMQSSRKDGDMSKTALRGAVQSPPKHDDTSWLKRHFAIPATVMYGLAAYAVAVTAVAIWAISAGNLFGHASTSLDTAIPTNNGNQAPPPTTRSTGTSSVDNLAIWPRPRTLSAPADTTRNAKVPLPVKVIFDVAGSDATTVLLPAIDRAKRAMFPCSDPDSFVSVAQSDSTTPTTSNDAGTTIRIVVRSPDTRLTVATSEKYSIDIGAIDNHAVDVTLAASTVYGALRGLETLSQIVQPIDASALDVAVLARPFGDSNGAITLDMCGGGYVLQAAPLSIVDWPRFQHRGFLLDTARHFYPVPVLLKVLDGLAATKLNVFHWHLCDSQAFPVVLANMPNLAAKGALSPAETYSETDILKVVEYAKLRGIRVIPEWDVPGHTYALSRAFPEIETCPNAAPFWQWGASPPTGQLDPTNDKTYEVLDAIIDRSAKLFPDAYAHIGHDEINAKCWSQLAAPNAAQGDIAALVRHFHDRLRPSLQSHWHDRKVVVWEEPFAELKIRERDSIFQAVQVWTASKPDLVRDLTRAGKQVIQSPASAWYLDCGHGAWVTNGGLNGVSTNSWCPYRPWFAMYDYEPTLDNWHDAEPGWDATVRVPEAGVLGGEACLWSEQVDASNVETRAFPRLLAVAERLWGHPGMDPGTNVGSAIEQRDRVAQRLHVARHALLLRRGIRAEPVQPAWCEGRVEFCR</sequence>
<dbReference type="GO" id="GO:0004563">
    <property type="term" value="F:beta-N-acetylhexosaminidase activity"/>
    <property type="evidence" value="ECO:0007669"/>
    <property type="project" value="UniProtKB-EC"/>
</dbReference>
<dbReference type="eggNOG" id="KOG2499">
    <property type="taxonomic scope" value="Eukaryota"/>
</dbReference>
<evidence type="ECO:0000256" key="1">
    <source>
        <dbReference type="ARBA" id="ARBA00001231"/>
    </source>
</evidence>
<evidence type="ECO:0000259" key="11">
    <source>
        <dbReference type="Pfam" id="PF14845"/>
    </source>
</evidence>
<dbReference type="InterPro" id="IPR029018">
    <property type="entry name" value="Hex-like_dom2"/>
</dbReference>
<feature type="region of interest" description="Disordered" evidence="9">
    <location>
        <begin position="35"/>
        <end position="69"/>
    </location>
</feature>